<protein>
    <submittedName>
        <fullName evidence="2">2202_t:CDS:1</fullName>
    </submittedName>
</protein>
<comment type="caution">
    <text evidence="2">The sequence shown here is derived from an EMBL/GenBank/DDBJ whole genome shotgun (WGS) entry which is preliminary data.</text>
</comment>
<name>A0ABN7VG75_GIGMA</name>
<evidence type="ECO:0000259" key="1">
    <source>
        <dbReference type="Pfam" id="PF07714"/>
    </source>
</evidence>
<organism evidence="2 3">
    <name type="scientific">Gigaspora margarita</name>
    <dbReference type="NCBI Taxonomy" id="4874"/>
    <lineage>
        <taxon>Eukaryota</taxon>
        <taxon>Fungi</taxon>
        <taxon>Fungi incertae sedis</taxon>
        <taxon>Mucoromycota</taxon>
        <taxon>Glomeromycotina</taxon>
        <taxon>Glomeromycetes</taxon>
        <taxon>Diversisporales</taxon>
        <taxon>Gigasporaceae</taxon>
        <taxon>Gigaspora</taxon>
    </lineage>
</organism>
<reference evidence="2 3" key="1">
    <citation type="submission" date="2021-06" db="EMBL/GenBank/DDBJ databases">
        <authorList>
            <person name="Kallberg Y."/>
            <person name="Tangrot J."/>
            <person name="Rosling A."/>
        </authorList>
    </citation>
    <scope>NUCLEOTIDE SEQUENCE [LARGE SCALE GENOMIC DNA]</scope>
    <source>
        <strain evidence="2 3">120-4 pot B 10/14</strain>
    </source>
</reference>
<dbReference type="Proteomes" id="UP000789901">
    <property type="component" value="Unassembled WGS sequence"/>
</dbReference>
<feature type="domain" description="Serine-threonine/tyrosine-protein kinase catalytic" evidence="1">
    <location>
        <begin position="59"/>
        <end position="145"/>
    </location>
</feature>
<dbReference type="Pfam" id="PF07714">
    <property type="entry name" value="PK_Tyr_Ser-Thr"/>
    <property type="match status" value="1"/>
</dbReference>
<dbReference type="Gene3D" id="1.10.510.10">
    <property type="entry name" value="Transferase(Phosphotransferase) domain 1"/>
    <property type="match status" value="2"/>
</dbReference>
<dbReference type="EMBL" id="CAJVQB010014582">
    <property type="protein sequence ID" value="CAG8769355.1"/>
    <property type="molecule type" value="Genomic_DNA"/>
</dbReference>
<evidence type="ECO:0000313" key="2">
    <source>
        <dbReference type="EMBL" id="CAG8769355.1"/>
    </source>
</evidence>
<dbReference type="InterPro" id="IPR001245">
    <property type="entry name" value="Ser-Thr/Tyr_kinase_cat_dom"/>
</dbReference>
<proteinExistence type="predicted"/>
<dbReference type="InterPro" id="IPR011009">
    <property type="entry name" value="Kinase-like_dom_sf"/>
</dbReference>
<gene>
    <name evidence="2" type="ORF">GMARGA_LOCUS18348</name>
</gene>
<accession>A0ABN7VG75</accession>
<keyword evidence="3" id="KW-1185">Reference proteome</keyword>
<evidence type="ECO:0000313" key="3">
    <source>
        <dbReference type="Proteomes" id="UP000789901"/>
    </source>
</evidence>
<dbReference type="SUPFAM" id="SSF56112">
    <property type="entry name" value="Protein kinase-like (PK-like)"/>
    <property type="match status" value="1"/>
</dbReference>
<sequence length="220" mass="25625">MPSLAKASSNAPKSLFLERVERNLHSKCVKRYTTFTNTQFTCFEPFKKVFHVIAKCSSLKVSLKSYENNIVTITKEIINELNSQQNSIIRFYNVAEKENNYGPQYIPILNYSDHGILKSYLQNNFDKLNWSRKLDLAQQLADAIKITKKSDIYMLGVLMWEISKSRPPFEPPKEICQLSELTIDMLNDARVEFIEKSQMTYIDLYTEENPVSRYLSPEEL</sequence>